<dbReference type="WBParaSite" id="TCNE_0001363101-mRNA-1">
    <property type="protein sequence ID" value="TCNE_0001363101-mRNA-1"/>
    <property type="gene ID" value="TCNE_0001363101"/>
</dbReference>
<reference evidence="2" key="1">
    <citation type="submission" date="2016-06" db="UniProtKB">
        <authorList>
            <consortium name="WormBaseParasite"/>
        </authorList>
    </citation>
    <scope>IDENTIFICATION</scope>
</reference>
<keyword evidence="1" id="KW-1185">Reference proteome</keyword>
<dbReference type="AlphaFoldDB" id="A0A183UYR1"/>
<evidence type="ECO:0000313" key="1">
    <source>
        <dbReference type="Proteomes" id="UP000050794"/>
    </source>
</evidence>
<accession>A0A183UYR1</accession>
<dbReference type="Gene3D" id="1.25.40.180">
    <property type="match status" value="1"/>
</dbReference>
<organism evidence="1 2">
    <name type="scientific">Toxocara canis</name>
    <name type="common">Canine roundworm</name>
    <dbReference type="NCBI Taxonomy" id="6265"/>
    <lineage>
        <taxon>Eukaryota</taxon>
        <taxon>Metazoa</taxon>
        <taxon>Ecdysozoa</taxon>
        <taxon>Nematoda</taxon>
        <taxon>Chromadorea</taxon>
        <taxon>Rhabditida</taxon>
        <taxon>Spirurina</taxon>
        <taxon>Ascaridomorpha</taxon>
        <taxon>Ascaridoidea</taxon>
        <taxon>Toxocaridae</taxon>
        <taxon>Toxocara</taxon>
    </lineage>
</organism>
<proteinExistence type="predicted"/>
<sequence>LNLGCYIEMSIGESGLCFRPLAAIELQSFPHLRYPMHTFETAVGMTSFKRFRNNVRALLKMYPVLREIDSVVSKSLVKPIFVSLGMLMDADADDKDIQTMAELLLEDGQMLAKLRPSECDKLVMNARHCLCEKTLSVESRRQLLRVSYFV</sequence>
<evidence type="ECO:0000313" key="2">
    <source>
        <dbReference type="WBParaSite" id="TCNE_0001363101-mRNA-1"/>
    </source>
</evidence>
<dbReference type="Proteomes" id="UP000050794">
    <property type="component" value="Unassembled WGS sequence"/>
</dbReference>
<name>A0A183UYR1_TOXCA</name>
<protein>
    <submittedName>
        <fullName evidence="2">PX domain-containing protein</fullName>
    </submittedName>
</protein>